<dbReference type="Pfam" id="PF00589">
    <property type="entry name" value="Phage_integrase"/>
    <property type="match status" value="1"/>
</dbReference>
<dbReference type="GO" id="GO:0003677">
    <property type="term" value="F:DNA binding"/>
    <property type="evidence" value="ECO:0007669"/>
    <property type="project" value="UniProtKB-KW"/>
</dbReference>
<evidence type="ECO:0000313" key="5">
    <source>
        <dbReference type="EMBL" id="MDQ0648536.1"/>
    </source>
</evidence>
<protein>
    <submittedName>
        <fullName evidence="5">Integrase</fullName>
    </submittedName>
</protein>
<organism evidence="5 6">
    <name type="scientific">Microbacterium natoriense</name>
    <dbReference type="NCBI Taxonomy" id="284570"/>
    <lineage>
        <taxon>Bacteria</taxon>
        <taxon>Bacillati</taxon>
        <taxon>Actinomycetota</taxon>
        <taxon>Actinomycetes</taxon>
        <taxon>Micrococcales</taxon>
        <taxon>Microbacteriaceae</taxon>
        <taxon>Microbacterium</taxon>
    </lineage>
</organism>
<dbReference type="GO" id="GO:0006310">
    <property type="term" value="P:DNA recombination"/>
    <property type="evidence" value="ECO:0007669"/>
    <property type="project" value="UniProtKB-KW"/>
</dbReference>
<comment type="caution">
    <text evidence="5">The sequence shown here is derived from an EMBL/GenBank/DDBJ whole genome shotgun (WGS) entry which is preliminary data.</text>
</comment>
<gene>
    <name evidence="5" type="ORF">QFZ53_002732</name>
</gene>
<feature type="domain" description="Tyr recombinase" evidence="4">
    <location>
        <begin position="173"/>
        <end position="394"/>
    </location>
</feature>
<dbReference type="Proteomes" id="UP001244427">
    <property type="component" value="Unassembled WGS sequence"/>
</dbReference>
<reference evidence="5 6" key="1">
    <citation type="submission" date="2023-07" db="EMBL/GenBank/DDBJ databases">
        <title>Comparative genomics of wheat-associated soil bacteria to identify genetic determinants of phenazine resistance.</title>
        <authorList>
            <person name="Mouncey N."/>
        </authorList>
    </citation>
    <scope>NUCLEOTIDE SEQUENCE [LARGE SCALE GENOMIC DNA]</scope>
    <source>
        <strain evidence="5 6">W4I9-1</strain>
    </source>
</reference>
<sequence>MARAPLRVGEMRTVSYTEEVFGVRARCRTRDAGGRLRPPSFAASTADAALAGLTAQVLALAMEPPWSSEDLTISDAIRLWLDDRSGDVRPQTLRGYQSTGRWLSRLVGAVPLAEAQQPARVKCMLAAVESSRGTAALDTARSALSGALGTAVEQGLLERNLVRELRRRKRTARTPSVLSLEQIFVLRALIHAQEQRSARFVGSSAFVLGWVVEVMLGSGLRINEVLALRNIDIDWRARAVSVTGTLINDSQRGLVRQESLKSREQARRIRLPDFAIRALDDARRCRSQRQEEPPHNPAIQGRVPGAWCHARNVCRTLRRIREDPVFVDQLATTGLRVEDVTPHIFRRTAATLIAMHSGDLRDAQHLLGHSDQRTTMRHYAGAPFRTVATATVLDELIGGLPYLPSDETYTLKAGT</sequence>
<dbReference type="AlphaFoldDB" id="A0AAW8EYD6"/>
<dbReference type="GO" id="GO:0015074">
    <property type="term" value="P:DNA integration"/>
    <property type="evidence" value="ECO:0007669"/>
    <property type="project" value="InterPro"/>
</dbReference>
<dbReference type="CDD" id="cd01189">
    <property type="entry name" value="INT_ICEBs1_C_like"/>
    <property type="match status" value="1"/>
</dbReference>
<dbReference type="EMBL" id="JAUSXV010000001">
    <property type="protein sequence ID" value="MDQ0648536.1"/>
    <property type="molecule type" value="Genomic_DNA"/>
</dbReference>
<dbReference type="PROSITE" id="PS51898">
    <property type="entry name" value="TYR_RECOMBINASE"/>
    <property type="match status" value="1"/>
</dbReference>
<evidence type="ECO:0000256" key="1">
    <source>
        <dbReference type="ARBA" id="ARBA00008857"/>
    </source>
</evidence>
<keyword evidence="6" id="KW-1185">Reference proteome</keyword>
<dbReference type="RefSeq" id="WP_373426291.1">
    <property type="nucleotide sequence ID" value="NZ_JAUSXV010000001.1"/>
</dbReference>
<evidence type="ECO:0000313" key="6">
    <source>
        <dbReference type="Proteomes" id="UP001244427"/>
    </source>
</evidence>
<evidence type="ECO:0000256" key="2">
    <source>
        <dbReference type="ARBA" id="ARBA00023125"/>
    </source>
</evidence>
<dbReference type="InterPro" id="IPR002104">
    <property type="entry name" value="Integrase_catalytic"/>
</dbReference>
<dbReference type="InterPro" id="IPR013762">
    <property type="entry name" value="Integrase-like_cat_sf"/>
</dbReference>
<comment type="similarity">
    <text evidence="1">Belongs to the 'phage' integrase family.</text>
</comment>
<keyword evidence="3" id="KW-0233">DNA recombination</keyword>
<accession>A0AAW8EYD6</accession>
<evidence type="ECO:0000259" key="4">
    <source>
        <dbReference type="PROSITE" id="PS51898"/>
    </source>
</evidence>
<dbReference type="SUPFAM" id="SSF56349">
    <property type="entry name" value="DNA breaking-rejoining enzymes"/>
    <property type="match status" value="1"/>
</dbReference>
<name>A0AAW8EYD6_9MICO</name>
<evidence type="ECO:0000256" key="3">
    <source>
        <dbReference type="ARBA" id="ARBA00023172"/>
    </source>
</evidence>
<dbReference type="PANTHER" id="PTHR30349:SF64">
    <property type="entry name" value="PROPHAGE INTEGRASE INTD-RELATED"/>
    <property type="match status" value="1"/>
</dbReference>
<dbReference type="PANTHER" id="PTHR30349">
    <property type="entry name" value="PHAGE INTEGRASE-RELATED"/>
    <property type="match status" value="1"/>
</dbReference>
<proteinExistence type="inferred from homology"/>
<dbReference type="InterPro" id="IPR010998">
    <property type="entry name" value="Integrase_recombinase_N"/>
</dbReference>
<keyword evidence="2" id="KW-0238">DNA-binding</keyword>
<dbReference type="InterPro" id="IPR050090">
    <property type="entry name" value="Tyrosine_recombinase_XerCD"/>
</dbReference>
<dbReference type="InterPro" id="IPR011010">
    <property type="entry name" value="DNA_brk_join_enz"/>
</dbReference>
<dbReference type="Gene3D" id="1.10.443.10">
    <property type="entry name" value="Intergrase catalytic core"/>
    <property type="match status" value="1"/>
</dbReference>
<dbReference type="Gene3D" id="1.10.150.130">
    <property type="match status" value="1"/>
</dbReference>